<dbReference type="SUPFAM" id="SSF53822">
    <property type="entry name" value="Periplasmic binding protein-like I"/>
    <property type="match status" value="1"/>
</dbReference>
<dbReference type="Gene3D" id="1.10.10.10">
    <property type="entry name" value="Winged helix-like DNA-binding domain superfamily/Winged helix DNA-binding domain"/>
    <property type="match status" value="1"/>
</dbReference>
<comment type="caution">
    <text evidence="1">The sequence shown here is derived from an EMBL/GenBank/DDBJ whole genome shotgun (WGS) entry which is preliminary data.</text>
</comment>
<dbReference type="InterPro" id="IPR036390">
    <property type="entry name" value="WH_DNA-bd_sf"/>
</dbReference>
<accession>A0A5R9DRL5</accession>
<sequence>MYDVSRHIIREAISILVKEEFVRKEKGSGSYVSFDPNNNQFAKGKPLFIGVVTTYMSDYIFPSIIRGNERELNNENISLLISSTHNNYSDEENALRKMMSNEVDGLIIEPTKSSYFNPNTNLYLELTYKRIPFMRLEVRILILRKKLFETTIIEKDSVQIIDLKENENN</sequence>
<dbReference type="AlphaFoldDB" id="A0A5R9DRL5"/>
<dbReference type="Gene3D" id="3.40.50.2300">
    <property type="match status" value="1"/>
</dbReference>
<evidence type="ECO:0000313" key="2">
    <source>
        <dbReference type="Proteomes" id="UP000306420"/>
    </source>
</evidence>
<organism evidence="1 2">
    <name type="scientific">Ruoffia tabacinasalis</name>
    <dbReference type="NCBI Taxonomy" id="87458"/>
    <lineage>
        <taxon>Bacteria</taxon>
        <taxon>Bacillati</taxon>
        <taxon>Bacillota</taxon>
        <taxon>Bacilli</taxon>
        <taxon>Lactobacillales</taxon>
        <taxon>Aerococcaceae</taxon>
        <taxon>Ruoffia</taxon>
    </lineage>
</organism>
<protein>
    <submittedName>
        <fullName evidence="1">GntR family transcriptional regulator</fullName>
    </submittedName>
</protein>
<dbReference type="InterPro" id="IPR028082">
    <property type="entry name" value="Peripla_BP_I"/>
</dbReference>
<reference evidence="1 2" key="1">
    <citation type="submission" date="2019-05" db="EMBL/GenBank/DDBJ databases">
        <title>The metagenome of a microbial culture collection derived from dairy environment covers the genomic content of the human microbiome.</title>
        <authorList>
            <person name="Roder T."/>
            <person name="Wuthrich D."/>
            <person name="Sattari Z."/>
            <person name="Von Ah U."/>
            <person name="Bar C."/>
            <person name="Ronchi F."/>
            <person name="Macpherson A.J."/>
            <person name="Ganal-Vonarburg S.C."/>
            <person name="Bruggmann R."/>
            <person name="Vergeres G."/>
        </authorList>
    </citation>
    <scope>NUCLEOTIDE SEQUENCE [LARGE SCALE GENOMIC DNA]</scope>
    <source>
        <strain evidence="1 2">FAM 24227</strain>
    </source>
</reference>
<dbReference type="Proteomes" id="UP000306420">
    <property type="component" value="Unassembled WGS sequence"/>
</dbReference>
<name>A0A5R9DRL5_9LACT</name>
<proteinExistence type="predicted"/>
<evidence type="ECO:0000313" key="1">
    <source>
        <dbReference type="EMBL" id="TLQ39073.1"/>
    </source>
</evidence>
<dbReference type="OrthoDB" id="1639518at2"/>
<gene>
    <name evidence="1" type="ORF">FEZ33_11170</name>
</gene>
<dbReference type="SUPFAM" id="SSF46785">
    <property type="entry name" value="Winged helix' DNA-binding domain"/>
    <property type="match status" value="1"/>
</dbReference>
<dbReference type="EMBL" id="VBSP01000061">
    <property type="protein sequence ID" value="TLQ39073.1"/>
    <property type="molecule type" value="Genomic_DNA"/>
</dbReference>
<dbReference type="InterPro" id="IPR036388">
    <property type="entry name" value="WH-like_DNA-bd_sf"/>
</dbReference>